<feature type="transmembrane region" description="Helical" evidence="6">
    <location>
        <begin position="68"/>
        <end position="85"/>
    </location>
</feature>
<proteinExistence type="predicted"/>
<dbReference type="GO" id="GO:0005886">
    <property type="term" value="C:plasma membrane"/>
    <property type="evidence" value="ECO:0007669"/>
    <property type="project" value="UniProtKB-SubCell"/>
</dbReference>
<dbReference type="AlphaFoldDB" id="A0A9D1EJA0"/>
<keyword evidence="5 6" id="KW-0472">Membrane</keyword>
<dbReference type="EMBL" id="DVHU01000036">
    <property type="protein sequence ID" value="HIR92614.1"/>
    <property type="molecule type" value="Genomic_DNA"/>
</dbReference>
<feature type="transmembrane region" description="Helical" evidence="6">
    <location>
        <begin position="91"/>
        <end position="112"/>
    </location>
</feature>
<feature type="transmembrane region" description="Helical" evidence="6">
    <location>
        <begin position="165"/>
        <end position="185"/>
    </location>
</feature>
<evidence type="ECO:0000313" key="8">
    <source>
        <dbReference type="Proteomes" id="UP000886841"/>
    </source>
</evidence>
<dbReference type="InterPro" id="IPR001851">
    <property type="entry name" value="ABC_transp_permease"/>
</dbReference>
<dbReference type="GO" id="GO:0015658">
    <property type="term" value="F:branched-chain amino acid transmembrane transporter activity"/>
    <property type="evidence" value="ECO:0007669"/>
    <property type="project" value="InterPro"/>
</dbReference>
<organism evidence="7 8">
    <name type="scientific">Candidatus Egerieimonas intestinavium</name>
    <dbReference type="NCBI Taxonomy" id="2840777"/>
    <lineage>
        <taxon>Bacteria</taxon>
        <taxon>Bacillati</taxon>
        <taxon>Bacillota</taxon>
        <taxon>Clostridia</taxon>
        <taxon>Lachnospirales</taxon>
        <taxon>Lachnospiraceae</taxon>
        <taxon>Lachnospiraceae incertae sedis</taxon>
        <taxon>Candidatus Egerieimonas</taxon>
    </lineage>
</organism>
<evidence type="ECO:0000256" key="2">
    <source>
        <dbReference type="ARBA" id="ARBA00022475"/>
    </source>
</evidence>
<dbReference type="PANTHER" id="PTHR30482">
    <property type="entry name" value="HIGH-AFFINITY BRANCHED-CHAIN AMINO ACID TRANSPORT SYSTEM PERMEASE"/>
    <property type="match status" value="1"/>
</dbReference>
<keyword evidence="4 6" id="KW-1133">Transmembrane helix</keyword>
<dbReference type="PANTHER" id="PTHR30482:SF10">
    <property type="entry name" value="HIGH-AFFINITY BRANCHED-CHAIN AMINO ACID TRANSPORT PROTEIN BRAE"/>
    <property type="match status" value="1"/>
</dbReference>
<protein>
    <submittedName>
        <fullName evidence="7">Branched-chain amino acid ABC transporter permease</fullName>
    </submittedName>
</protein>
<gene>
    <name evidence="7" type="ORF">IAB98_04245</name>
</gene>
<comment type="caution">
    <text evidence="7">The sequence shown here is derived from an EMBL/GenBank/DDBJ whole genome shotgun (WGS) entry which is preliminary data.</text>
</comment>
<feature type="transmembrane region" description="Helical" evidence="6">
    <location>
        <begin position="252"/>
        <end position="275"/>
    </location>
</feature>
<evidence type="ECO:0000256" key="3">
    <source>
        <dbReference type="ARBA" id="ARBA00022692"/>
    </source>
</evidence>
<reference evidence="7" key="1">
    <citation type="submission" date="2020-10" db="EMBL/GenBank/DDBJ databases">
        <authorList>
            <person name="Gilroy R."/>
        </authorList>
    </citation>
    <scope>NUCLEOTIDE SEQUENCE</scope>
    <source>
        <strain evidence="7">ChiSxjej1B13-7041</strain>
    </source>
</reference>
<comment type="subcellular location">
    <subcellularLocation>
        <location evidence="1">Cell membrane</location>
        <topology evidence="1">Multi-pass membrane protein</topology>
    </subcellularLocation>
</comment>
<dbReference type="InterPro" id="IPR043428">
    <property type="entry name" value="LivM-like"/>
</dbReference>
<evidence type="ECO:0000256" key="5">
    <source>
        <dbReference type="ARBA" id="ARBA00023136"/>
    </source>
</evidence>
<keyword evidence="3 6" id="KW-0812">Transmembrane</keyword>
<feature type="transmembrane region" description="Helical" evidence="6">
    <location>
        <begin position="295"/>
        <end position="317"/>
    </location>
</feature>
<dbReference type="Pfam" id="PF02653">
    <property type="entry name" value="BPD_transp_2"/>
    <property type="match status" value="1"/>
</dbReference>
<evidence type="ECO:0000313" key="7">
    <source>
        <dbReference type="EMBL" id="HIR92614.1"/>
    </source>
</evidence>
<feature type="transmembrane region" description="Helical" evidence="6">
    <location>
        <begin position="217"/>
        <end position="240"/>
    </location>
</feature>
<evidence type="ECO:0000256" key="1">
    <source>
        <dbReference type="ARBA" id="ARBA00004651"/>
    </source>
</evidence>
<sequence length="335" mass="37167">MRGKALLQAEKSFITQTGIIFVVLALIPLISSGEFFVSTLCLSVIWAIMGIGWNIIGGYAGQVSNGHAMYFAVGAYVGALGLEWFGMSPWITMWVGVLLSMLLAFLIGYPLLRLRGHYFAIATMAIVECVRIICTNWNLIGGATGVSFFQRDMNSLYSLQFENRVPFYFICLGFMLVFIIVSRVIQQSKFGYYCRAIKANQDSAESAGVNSTFYKRWAYMISAAVVSIGGALYAQYIQYIDPVSLLPLSNSMLIVLIVVMGGIGTIWGPVLGAFIMTFINQYARALFNQLSGLNLFIYGVLCLFIVLFIPKGIISLFSGEKIKKLFRKTASEKRR</sequence>
<dbReference type="Proteomes" id="UP000886841">
    <property type="component" value="Unassembled WGS sequence"/>
</dbReference>
<feature type="transmembrane region" description="Helical" evidence="6">
    <location>
        <begin position="12"/>
        <end position="30"/>
    </location>
</feature>
<feature type="transmembrane region" description="Helical" evidence="6">
    <location>
        <begin position="36"/>
        <end position="56"/>
    </location>
</feature>
<dbReference type="CDD" id="cd06581">
    <property type="entry name" value="TM_PBP1_LivM_like"/>
    <property type="match status" value="1"/>
</dbReference>
<keyword evidence="2" id="KW-1003">Cell membrane</keyword>
<evidence type="ECO:0000256" key="6">
    <source>
        <dbReference type="SAM" id="Phobius"/>
    </source>
</evidence>
<reference evidence="7" key="2">
    <citation type="journal article" date="2021" name="PeerJ">
        <title>Extensive microbial diversity within the chicken gut microbiome revealed by metagenomics and culture.</title>
        <authorList>
            <person name="Gilroy R."/>
            <person name="Ravi A."/>
            <person name="Getino M."/>
            <person name="Pursley I."/>
            <person name="Horton D.L."/>
            <person name="Alikhan N.F."/>
            <person name="Baker D."/>
            <person name="Gharbi K."/>
            <person name="Hall N."/>
            <person name="Watson M."/>
            <person name="Adriaenssens E.M."/>
            <person name="Foster-Nyarko E."/>
            <person name="Jarju S."/>
            <person name="Secka A."/>
            <person name="Antonio M."/>
            <person name="Oren A."/>
            <person name="Chaudhuri R.R."/>
            <person name="La Ragione R."/>
            <person name="Hildebrand F."/>
            <person name="Pallen M.J."/>
        </authorList>
    </citation>
    <scope>NUCLEOTIDE SEQUENCE</scope>
    <source>
        <strain evidence="7">ChiSxjej1B13-7041</strain>
    </source>
</reference>
<accession>A0A9D1EJA0</accession>
<evidence type="ECO:0000256" key="4">
    <source>
        <dbReference type="ARBA" id="ARBA00022989"/>
    </source>
</evidence>
<name>A0A9D1EJA0_9FIRM</name>